<gene>
    <name evidence="1" type="ORF">J2Z79_002438</name>
</gene>
<dbReference type="Proteomes" id="UP001519289">
    <property type="component" value="Unassembled WGS sequence"/>
</dbReference>
<name>A0ABS4JTZ7_9FIRM</name>
<evidence type="ECO:0000313" key="2">
    <source>
        <dbReference type="Proteomes" id="UP001519289"/>
    </source>
</evidence>
<organism evidence="1 2">
    <name type="scientific">Symbiobacterium terraclitae</name>
    <dbReference type="NCBI Taxonomy" id="557451"/>
    <lineage>
        <taxon>Bacteria</taxon>
        <taxon>Bacillati</taxon>
        <taxon>Bacillota</taxon>
        <taxon>Clostridia</taxon>
        <taxon>Eubacteriales</taxon>
        <taxon>Symbiobacteriaceae</taxon>
        <taxon>Symbiobacterium</taxon>
    </lineage>
</organism>
<evidence type="ECO:0000313" key="1">
    <source>
        <dbReference type="EMBL" id="MBP2019022.1"/>
    </source>
</evidence>
<dbReference type="RefSeq" id="WP_209467143.1">
    <property type="nucleotide sequence ID" value="NZ_JAGGLG010000021.1"/>
</dbReference>
<accession>A0ABS4JTZ7</accession>
<proteinExistence type="predicted"/>
<keyword evidence="2" id="KW-1185">Reference proteome</keyword>
<reference evidence="1 2" key="1">
    <citation type="submission" date="2021-03" db="EMBL/GenBank/DDBJ databases">
        <title>Genomic Encyclopedia of Type Strains, Phase IV (KMG-IV): sequencing the most valuable type-strain genomes for metagenomic binning, comparative biology and taxonomic classification.</title>
        <authorList>
            <person name="Goeker M."/>
        </authorList>
    </citation>
    <scope>NUCLEOTIDE SEQUENCE [LARGE SCALE GENOMIC DNA]</scope>
    <source>
        <strain evidence="1 2">DSM 27138</strain>
    </source>
</reference>
<dbReference type="EMBL" id="JAGGLG010000021">
    <property type="protein sequence ID" value="MBP2019022.1"/>
    <property type="molecule type" value="Genomic_DNA"/>
</dbReference>
<protein>
    <submittedName>
        <fullName evidence="1">Uncharacterized protein</fullName>
    </submittedName>
</protein>
<sequence length="71" mass="8159">MKMEFVQRELQAWGEILITTSGGQHLELHIGDTEFDTENRVIRLKSSNALFVIDGDSVEMIQKHYGHLDDD</sequence>
<comment type="caution">
    <text evidence="1">The sequence shown here is derived from an EMBL/GenBank/DDBJ whole genome shotgun (WGS) entry which is preliminary data.</text>
</comment>